<evidence type="ECO:0000313" key="5">
    <source>
        <dbReference type="Proteomes" id="UP000076519"/>
    </source>
</evidence>
<comment type="caution">
    <text evidence="4">The sequence shown here is derived from an EMBL/GenBank/DDBJ whole genome shotgun (WGS) entry which is preliminary data.</text>
</comment>
<dbReference type="SUPFAM" id="SSF53756">
    <property type="entry name" value="UDP-Glycosyltransferase/glycogen phosphorylase"/>
    <property type="match status" value="1"/>
</dbReference>
<feature type="domain" description="Glucosyltransferase 3-like N-terminal" evidence="2">
    <location>
        <begin position="2"/>
        <end position="160"/>
    </location>
</feature>
<sequence>MTNWITEVEDNDYVSRRASGIIANKMAAQSISDVGFRKLHYPRIYSAKLREVGKEARQEYLEALLNCVLPGDTVIVQYPLWTNNTEFELEFINYLKSERQAKIVALVWDIVSWLQDNRERDYTGDASLWMLNKYDLVISANPKMAKRLQEEGGVTSPMIPMYLSDFVYSGPLAQKHFKKEIYYVATGIDPAMIEEYPSNLPINFIGPNNMVKDFPDYVRLLGPMDSNDIPHQLDGGFGLLYYPQNGGYKGMHRYGEFNNPMKLSLYLASGLPVITLSNTAHAKWIKERGVGLVIDKLSDLDQAINAVSEEDYYKMLENIKPWQRAVSTGFFAKGAAVEAVRFVNLGFKDYLITQEEK</sequence>
<dbReference type="Pfam" id="PF26334">
    <property type="entry name" value="Gtf3_N"/>
    <property type="match status" value="1"/>
</dbReference>
<evidence type="ECO:0000256" key="1">
    <source>
        <dbReference type="ARBA" id="ARBA00022679"/>
    </source>
</evidence>
<protein>
    <submittedName>
        <fullName evidence="4">Nucleotide sugar synthetase-like protein</fullName>
    </submittedName>
</protein>
<evidence type="ECO:0000259" key="3">
    <source>
        <dbReference type="Pfam" id="PF26337"/>
    </source>
</evidence>
<evidence type="ECO:0000313" key="4">
    <source>
        <dbReference type="EMBL" id="KZK08510.1"/>
    </source>
</evidence>
<dbReference type="InterPro" id="IPR058592">
    <property type="entry name" value="Gtf3_C"/>
</dbReference>
<dbReference type="PIRSF" id="PIRSF007023">
    <property type="entry name" value="UDP-Galf_transf"/>
    <property type="match status" value="1"/>
</dbReference>
<dbReference type="InterPro" id="IPR058591">
    <property type="entry name" value="Gtf3_N"/>
</dbReference>
<proteinExistence type="predicted"/>
<organism evidence="4 5">
    <name type="scientific">Lactococcus lactis subsp. cremoris</name>
    <name type="common">Streptococcus cremoris</name>
    <dbReference type="NCBI Taxonomy" id="1359"/>
    <lineage>
        <taxon>Bacteria</taxon>
        <taxon>Bacillati</taxon>
        <taxon>Bacillota</taxon>
        <taxon>Bacilli</taxon>
        <taxon>Lactobacillales</taxon>
        <taxon>Streptococcaceae</taxon>
        <taxon>Lactococcus</taxon>
    </lineage>
</organism>
<gene>
    <name evidence="4" type="ORF">AB996_0118</name>
</gene>
<reference evidence="4 5" key="1">
    <citation type="submission" date="2015-08" db="EMBL/GenBank/DDBJ databases">
        <title>Draft Genome Sequences of 11 Lactococcus lactis subspecies cremoris strains.</title>
        <authorList>
            <person name="Wels M."/>
            <person name="Backus L."/>
            <person name="Boekhorst J."/>
            <person name="Dijkstra A."/>
            <person name="Beerthuizen M."/>
            <person name="Siezen R."/>
            <person name="Bachmann H."/>
            <person name="Van Hijum S."/>
        </authorList>
    </citation>
    <scope>NUCLEOTIDE SEQUENCE [LARGE SCALE GENOMIC DNA]</scope>
    <source>
        <strain evidence="4 5">KW10</strain>
    </source>
</reference>
<name>A0A161U2Z6_LACLC</name>
<dbReference type="Proteomes" id="UP000076519">
    <property type="component" value="Unassembled WGS sequence"/>
</dbReference>
<dbReference type="Gene3D" id="3.40.50.2000">
    <property type="entry name" value="Glycogen Phosphorylase B"/>
    <property type="match status" value="2"/>
</dbReference>
<dbReference type="EMBL" id="LIYF01000003">
    <property type="protein sequence ID" value="KZK08510.1"/>
    <property type="molecule type" value="Genomic_DNA"/>
</dbReference>
<keyword evidence="1" id="KW-0808">Transferase</keyword>
<dbReference type="Pfam" id="PF26337">
    <property type="entry name" value="Gtf3_C"/>
    <property type="match status" value="1"/>
</dbReference>
<dbReference type="AlphaFoldDB" id="A0A161U2Z6"/>
<dbReference type="PATRIC" id="fig|1359.32.peg.1271"/>
<evidence type="ECO:0000259" key="2">
    <source>
        <dbReference type="Pfam" id="PF26334"/>
    </source>
</evidence>
<dbReference type="RefSeq" id="WP_063281008.1">
    <property type="nucleotide sequence ID" value="NZ_LIYF01000003.1"/>
</dbReference>
<feature type="domain" description="Glucosyltransferase 3-like C-terminal" evidence="3">
    <location>
        <begin position="181"/>
        <end position="339"/>
    </location>
</feature>
<accession>A0A161U2Z6</accession>